<sequence length="172" mass="19005">ASASRMPINCFGAAAVDERFVSRTCRIVESSMRCVGLLMGVMKGLRFILGIIVRSIEQKVLFNKDCNSNIRQDESFSISLFIRNPNRGKYWRIRGKGFAIVIWTQCGRGRCSWSTSGGCYLVPLQLSDFFAIVVDAAVASGIASEKGTRKDGPPPPDSLGRVFIMLSFKKNL</sequence>
<accession>A0A835M6C1</accession>
<evidence type="ECO:0000313" key="2">
    <source>
        <dbReference type="Proteomes" id="UP000631114"/>
    </source>
</evidence>
<organism evidence="1 2">
    <name type="scientific">Coptis chinensis</name>
    <dbReference type="NCBI Taxonomy" id="261450"/>
    <lineage>
        <taxon>Eukaryota</taxon>
        <taxon>Viridiplantae</taxon>
        <taxon>Streptophyta</taxon>
        <taxon>Embryophyta</taxon>
        <taxon>Tracheophyta</taxon>
        <taxon>Spermatophyta</taxon>
        <taxon>Magnoliopsida</taxon>
        <taxon>Ranunculales</taxon>
        <taxon>Ranunculaceae</taxon>
        <taxon>Coptidoideae</taxon>
        <taxon>Coptis</taxon>
    </lineage>
</organism>
<keyword evidence="2" id="KW-1185">Reference proteome</keyword>
<feature type="non-terminal residue" evidence="1">
    <location>
        <position position="172"/>
    </location>
</feature>
<protein>
    <submittedName>
        <fullName evidence="1">Uncharacterized protein</fullName>
    </submittedName>
</protein>
<evidence type="ECO:0000313" key="1">
    <source>
        <dbReference type="EMBL" id="KAF9621308.1"/>
    </source>
</evidence>
<dbReference type="EMBL" id="JADFTS010000002">
    <property type="protein sequence ID" value="KAF9621308.1"/>
    <property type="molecule type" value="Genomic_DNA"/>
</dbReference>
<dbReference type="Proteomes" id="UP000631114">
    <property type="component" value="Unassembled WGS sequence"/>
</dbReference>
<dbReference type="AlphaFoldDB" id="A0A835M6C1"/>
<comment type="caution">
    <text evidence="1">The sequence shown here is derived from an EMBL/GenBank/DDBJ whole genome shotgun (WGS) entry which is preliminary data.</text>
</comment>
<reference evidence="1 2" key="1">
    <citation type="submission" date="2020-10" db="EMBL/GenBank/DDBJ databases">
        <title>The Coptis chinensis genome and diversification of protoberbering-type alkaloids.</title>
        <authorList>
            <person name="Wang B."/>
            <person name="Shu S."/>
            <person name="Song C."/>
            <person name="Liu Y."/>
        </authorList>
    </citation>
    <scope>NUCLEOTIDE SEQUENCE [LARGE SCALE GENOMIC DNA]</scope>
    <source>
        <strain evidence="1">HL-2020</strain>
        <tissue evidence="1">Leaf</tissue>
    </source>
</reference>
<proteinExistence type="predicted"/>
<name>A0A835M6C1_9MAGN</name>
<gene>
    <name evidence="1" type="ORF">IFM89_019394</name>
</gene>